<keyword evidence="2" id="KW-1185">Reference proteome</keyword>
<evidence type="ECO:0000313" key="2">
    <source>
        <dbReference type="Proteomes" id="UP000019753"/>
    </source>
</evidence>
<organism evidence="1 2">
    <name type="scientific">Actinotalea ferrariae CF5-4</name>
    <dbReference type="NCBI Taxonomy" id="948458"/>
    <lineage>
        <taxon>Bacteria</taxon>
        <taxon>Bacillati</taxon>
        <taxon>Actinomycetota</taxon>
        <taxon>Actinomycetes</taxon>
        <taxon>Micrococcales</taxon>
        <taxon>Cellulomonadaceae</taxon>
        <taxon>Actinotalea</taxon>
    </lineage>
</organism>
<comment type="caution">
    <text evidence="1">The sequence shown here is derived from an EMBL/GenBank/DDBJ whole genome shotgun (WGS) entry which is preliminary data.</text>
</comment>
<dbReference type="EMBL" id="AXCW01000001">
    <property type="protein sequence ID" value="EYR65316.1"/>
    <property type="molecule type" value="Genomic_DNA"/>
</dbReference>
<dbReference type="RefSeq" id="WP_034221001.1">
    <property type="nucleotide sequence ID" value="NZ_AXCW01000001.1"/>
</dbReference>
<accession>A0A021VVX6</accession>
<reference evidence="1 2" key="1">
    <citation type="submission" date="2014-01" db="EMBL/GenBank/DDBJ databases">
        <title>Actinotalea ferrariae CF5-4.</title>
        <authorList>
            <person name="Chen F."/>
            <person name="Li Y."/>
            <person name="Wang G."/>
        </authorList>
    </citation>
    <scope>NUCLEOTIDE SEQUENCE [LARGE SCALE GENOMIC DNA]</scope>
    <source>
        <strain evidence="1 2">CF5-4</strain>
    </source>
</reference>
<proteinExistence type="predicted"/>
<evidence type="ECO:0000313" key="1">
    <source>
        <dbReference type="EMBL" id="EYR65316.1"/>
    </source>
</evidence>
<dbReference type="AlphaFoldDB" id="A0A021VVX6"/>
<sequence>MVFTENPYPSGPSAQHLIDEAVPAGDLDEPTGLMYGVWAQFHDPRLPDRGQHPIEVTAWIARSRDGLELFDTTAKA</sequence>
<name>A0A021VVX6_9CELL</name>
<protein>
    <submittedName>
        <fullName evidence="1">Uncharacterized protein</fullName>
    </submittedName>
</protein>
<gene>
    <name evidence="1" type="ORF">N866_00280</name>
</gene>
<dbReference type="Proteomes" id="UP000019753">
    <property type="component" value="Unassembled WGS sequence"/>
</dbReference>